<dbReference type="Proteomes" id="UP000238034">
    <property type="component" value="Unassembled WGS sequence"/>
</dbReference>
<name>A0A2T0UC81_9SPHI</name>
<keyword evidence="3" id="KW-1185">Reference proteome</keyword>
<reference evidence="2 3" key="1">
    <citation type="submission" date="2018-03" db="EMBL/GenBank/DDBJ databases">
        <title>Genomic Encyclopedia of Type Strains, Phase III (KMG-III): the genomes of soil and plant-associated and newly described type strains.</title>
        <authorList>
            <person name="Whitman W."/>
        </authorList>
    </citation>
    <scope>NUCLEOTIDE SEQUENCE [LARGE SCALE GENOMIC DNA]</scope>
    <source>
        <strain evidence="2 3">CGMCC 1.9313</strain>
    </source>
</reference>
<organism evidence="2 3">
    <name type="scientific">Arcticibacter pallidicorallinus</name>
    <dbReference type="NCBI Taxonomy" id="1259464"/>
    <lineage>
        <taxon>Bacteria</taxon>
        <taxon>Pseudomonadati</taxon>
        <taxon>Bacteroidota</taxon>
        <taxon>Sphingobacteriia</taxon>
        <taxon>Sphingobacteriales</taxon>
        <taxon>Sphingobacteriaceae</taxon>
        <taxon>Arcticibacter</taxon>
    </lineage>
</organism>
<sequence length="93" mass="10088">MSLRKTILFTLHYASEAYSIQVMPNEYYSLMTLIADKLAIPGFGLCCGMGSCGTCLVQIAHAQSKAKANVLACDIRVDDSLANAVIIIPDTRF</sequence>
<dbReference type="SUPFAM" id="SSF54292">
    <property type="entry name" value="2Fe-2S ferredoxin-like"/>
    <property type="match status" value="1"/>
</dbReference>
<gene>
    <name evidence="2" type="ORF">B0I27_101517</name>
</gene>
<dbReference type="PROSITE" id="PS51085">
    <property type="entry name" value="2FE2S_FER_2"/>
    <property type="match status" value="1"/>
</dbReference>
<dbReference type="AlphaFoldDB" id="A0A2T0UC81"/>
<comment type="caution">
    <text evidence="2">The sequence shown here is derived from an EMBL/GenBank/DDBJ whole genome shotgun (WGS) entry which is preliminary data.</text>
</comment>
<evidence type="ECO:0000313" key="3">
    <source>
        <dbReference type="Proteomes" id="UP000238034"/>
    </source>
</evidence>
<protein>
    <submittedName>
        <fullName evidence="2">2Fe-2S iron-sulfur cluster protein</fullName>
    </submittedName>
</protein>
<accession>A0A2T0UC81</accession>
<proteinExistence type="predicted"/>
<dbReference type="Gene3D" id="3.10.20.30">
    <property type="match status" value="1"/>
</dbReference>
<dbReference type="InterPro" id="IPR001041">
    <property type="entry name" value="2Fe-2S_ferredoxin-type"/>
</dbReference>
<dbReference type="RefSeq" id="WP_106291041.1">
    <property type="nucleotide sequence ID" value="NZ_PVTH01000001.1"/>
</dbReference>
<dbReference type="InterPro" id="IPR006058">
    <property type="entry name" value="2Fe2S_fd_BS"/>
</dbReference>
<evidence type="ECO:0000259" key="1">
    <source>
        <dbReference type="PROSITE" id="PS51085"/>
    </source>
</evidence>
<dbReference type="OrthoDB" id="9799640at2"/>
<dbReference type="PROSITE" id="PS00197">
    <property type="entry name" value="2FE2S_FER_1"/>
    <property type="match status" value="1"/>
</dbReference>
<dbReference type="InterPro" id="IPR036010">
    <property type="entry name" value="2Fe-2S_ferredoxin-like_sf"/>
</dbReference>
<evidence type="ECO:0000313" key="2">
    <source>
        <dbReference type="EMBL" id="PRY55545.1"/>
    </source>
</evidence>
<dbReference type="EMBL" id="PVTH01000001">
    <property type="protein sequence ID" value="PRY55545.1"/>
    <property type="molecule type" value="Genomic_DNA"/>
</dbReference>
<dbReference type="GO" id="GO:0051537">
    <property type="term" value="F:2 iron, 2 sulfur cluster binding"/>
    <property type="evidence" value="ECO:0007669"/>
    <property type="project" value="InterPro"/>
</dbReference>
<dbReference type="InterPro" id="IPR012675">
    <property type="entry name" value="Beta-grasp_dom_sf"/>
</dbReference>
<feature type="domain" description="2Fe-2S ferredoxin-type" evidence="1">
    <location>
        <begin position="5"/>
        <end position="92"/>
    </location>
</feature>
<dbReference type="Pfam" id="PF00111">
    <property type="entry name" value="Fer2"/>
    <property type="match status" value="1"/>
</dbReference>